<name>A0A1J4T7F2_9BACT</name>
<evidence type="ECO:0000313" key="6">
    <source>
        <dbReference type="EMBL" id="OIO08068.1"/>
    </source>
</evidence>
<keyword evidence="3" id="KW-0808">Transferase</keyword>
<sequence>MVCIIGQNNKIIIMENNLNNYQKLTSAQNNQIKLLNKLALKKYRYELGQFAVENLTIIYDALKSGYDFEALFITQDFINKCKAKFQYLQAHSQCQNCYLIDEKLNKQYSLLDTPSGITAVYNIKVKKLTDGSAVYLNGVSDPGNLGAIMRNALAFGFANLVLDETCADIYNFKTINAAKDAIFKLNILYDADAGWLKKNTLPVYAASSQAGRNLADFKPALAFCLVLGNESQGLSPKIKNRADEIIKIEMSAQIESLNVAAAAAILLYKLRQI</sequence>
<comment type="caution">
    <text evidence="6">The sequence shown here is derived from an EMBL/GenBank/DDBJ whole genome shotgun (WGS) entry which is preliminary data.</text>
</comment>
<comment type="similarity">
    <text evidence="1">Belongs to the class IV-like SAM-binding methyltransferase superfamily. RNA methyltransferase TrmH family.</text>
</comment>
<dbReference type="STRING" id="1805146.AUJ27_01340"/>
<proteinExistence type="inferred from homology"/>
<dbReference type="GO" id="GO:0006396">
    <property type="term" value="P:RNA processing"/>
    <property type="evidence" value="ECO:0007669"/>
    <property type="project" value="InterPro"/>
</dbReference>
<dbReference type="InterPro" id="IPR001537">
    <property type="entry name" value="SpoU_MeTrfase"/>
</dbReference>
<evidence type="ECO:0000256" key="3">
    <source>
        <dbReference type="ARBA" id="ARBA00022679"/>
    </source>
</evidence>
<dbReference type="AlphaFoldDB" id="A0A1J4T7F2"/>
<keyword evidence="2" id="KW-0489">Methyltransferase</keyword>
<dbReference type="InterPro" id="IPR051259">
    <property type="entry name" value="rRNA_Methyltransferase"/>
</dbReference>
<evidence type="ECO:0000256" key="2">
    <source>
        <dbReference type="ARBA" id="ARBA00022603"/>
    </source>
</evidence>
<gene>
    <name evidence="6" type="ORF">AUJ27_01340</name>
</gene>
<dbReference type="InterPro" id="IPR029026">
    <property type="entry name" value="tRNA_m1G_MTases_N"/>
</dbReference>
<evidence type="ECO:0000313" key="7">
    <source>
        <dbReference type="Proteomes" id="UP000183192"/>
    </source>
</evidence>
<feature type="domain" description="MRM3-like substrate binding" evidence="5">
    <location>
        <begin position="29"/>
        <end position="119"/>
    </location>
</feature>
<evidence type="ECO:0000259" key="4">
    <source>
        <dbReference type="Pfam" id="PF00588"/>
    </source>
</evidence>
<dbReference type="PANTHER" id="PTHR43191:SF2">
    <property type="entry name" value="RRNA METHYLTRANSFERASE 3, MITOCHONDRIAL"/>
    <property type="match status" value="1"/>
</dbReference>
<accession>A0A1J4T7F2</accession>
<dbReference type="InterPro" id="IPR029028">
    <property type="entry name" value="Alpha/beta_knot_MTases"/>
</dbReference>
<dbReference type="Pfam" id="PF00588">
    <property type="entry name" value="SpoU_methylase"/>
    <property type="match status" value="1"/>
</dbReference>
<protein>
    <submittedName>
        <fullName evidence="6">Uncharacterized protein</fullName>
    </submittedName>
</protein>
<dbReference type="CDD" id="cd18095">
    <property type="entry name" value="SpoU-like_rRNA-MTase"/>
    <property type="match status" value="1"/>
</dbReference>
<dbReference type="GO" id="GO:0032259">
    <property type="term" value="P:methylation"/>
    <property type="evidence" value="ECO:0007669"/>
    <property type="project" value="UniProtKB-KW"/>
</dbReference>
<dbReference type="Gene3D" id="3.30.1330.30">
    <property type="match status" value="1"/>
</dbReference>
<dbReference type="GO" id="GO:0003723">
    <property type="term" value="F:RNA binding"/>
    <property type="evidence" value="ECO:0007669"/>
    <property type="project" value="InterPro"/>
</dbReference>
<dbReference type="Gene3D" id="3.40.1280.10">
    <property type="match status" value="1"/>
</dbReference>
<dbReference type="Proteomes" id="UP000183192">
    <property type="component" value="Unassembled WGS sequence"/>
</dbReference>
<feature type="domain" description="tRNA/rRNA methyltransferase SpoU type" evidence="4">
    <location>
        <begin position="133"/>
        <end position="268"/>
    </location>
</feature>
<dbReference type="GO" id="GO:0008173">
    <property type="term" value="F:RNA methyltransferase activity"/>
    <property type="evidence" value="ECO:0007669"/>
    <property type="project" value="InterPro"/>
</dbReference>
<evidence type="ECO:0000256" key="1">
    <source>
        <dbReference type="ARBA" id="ARBA00007228"/>
    </source>
</evidence>
<organism evidence="6 7">
    <name type="scientific">Candidatus Falkowbacteria bacterium CG1_02_37_44</name>
    <dbReference type="NCBI Taxonomy" id="1805146"/>
    <lineage>
        <taxon>Bacteria</taxon>
        <taxon>Candidatus Falkowiibacteriota</taxon>
    </lineage>
</organism>
<dbReference type="SUPFAM" id="SSF75217">
    <property type="entry name" value="alpha/beta knot"/>
    <property type="match status" value="1"/>
</dbReference>
<dbReference type="PANTHER" id="PTHR43191">
    <property type="entry name" value="RRNA METHYLTRANSFERASE 3"/>
    <property type="match status" value="1"/>
</dbReference>
<dbReference type="InterPro" id="IPR029064">
    <property type="entry name" value="Ribosomal_eL30-like_sf"/>
</dbReference>
<dbReference type="SUPFAM" id="SSF55315">
    <property type="entry name" value="L30e-like"/>
    <property type="match status" value="1"/>
</dbReference>
<dbReference type="EMBL" id="MNUU01000023">
    <property type="protein sequence ID" value="OIO08068.1"/>
    <property type="molecule type" value="Genomic_DNA"/>
</dbReference>
<reference evidence="6 7" key="1">
    <citation type="journal article" date="2016" name="Environ. Microbiol.">
        <title>Genomic resolution of a cold subsurface aquifer community provides metabolic insights for novel microbes adapted to high CO concentrations.</title>
        <authorList>
            <person name="Probst A.J."/>
            <person name="Castelle C.J."/>
            <person name="Singh A."/>
            <person name="Brown C.T."/>
            <person name="Anantharaman K."/>
            <person name="Sharon I."/>
            <person name="Hug L.A."/>
            <person name="Burstein D."/>
            <person name="Emerson J.B."/>
            <person name="Thomas B.C."/>
            <person name="Banfield J.F."/>
        </authorList>
    </citation>
    <scope>NUCLEOTIDE SEQUENCE [LARGE SCALE GENOMIC DNA]</scope>
    <source>
        <strain evidence="6">CG1_02_37_44</strain>
    </source>
</reference>
<dbReference type="Pfam" id="PF22435">
    <property type="entry name" value="MRM3-like_sub_bind"/>
    <property type="match status" value="1"/>
</dbReference>
<dbReference type="InterPro" id="IPR053888">
    <property type="entry name" value="MRM3-like_sub_bind"/>
</dbReference>
<evidence type="ECO:0000259" key="5">
    <source>
        <dbReference type="Pfam" id="PF22435"/>
    </source>
</evidence>